<evidence type="ECO:0000313" key="4">
    <source>
        <dbReference type="EMBL" id="GMN44439.1"/>
    </source>
</evidence>
<accession>A0AA88DIA8</accession>
<comment type="caution">
    <text evidence="4">The sequence shown here is derived from an EMBL/GenBank/DDBJ whole genome shotgun (WGS) entry which is preliminary data.</text>
</comment>
<dbReference type="Gene3D" id="2.60.120.10">
    <property type="entry name" value="Jelly Rolls"/>
    <property type="match status" value="1"/>
</dbReference>
<dbReference type="PANTHER" id="PTHR45651:SF68">
    <property type="entry name" value="ION TRANSPORT DOMAIN-CONTAINING PROTEIN"/>
    <property type="match status" value="1"/>
</dbReference>
<proteinExistence type="predicted"/>
<dbReference type="Proteomes" id="UP001187192">
    <property type="component" value="Unassembled WGS sequence"/>
</dbReference>
<dbReference type="EMBL" id="BTGU01000018">
    <property type="protein sequence ID" value="GMN44439.1"/>
    <property type="molecule type" value="Genomic_DNA"/>
</dbReference>
<keyword evidence="5" id="KW-1185">Reference proteome</keyword>
<evidence type="ECO:0000256" key="1">
    <source>
        <dbReference type="ARBA" id="ARBA00023286"/>
    </source>
</evidence>
<reference evidence="4" key="1">
    <citation type="submission" date="2023-07" db="EMBL/GenBank/DDBJ databases">
        <title>draft genome sequence of fig (Ficus carica).</title>
        <authorList>
            <person name="Takahashi T."/>
            <person name="Nishimura K."/>
        </authorList>
    </citation>
    <scope>NUCLEOTIDE SEQUENCE</scope>
</reference>
<dbReference type="GO" id="GO:0016020">
    <property type="term" value="C:membrane"/>
    <property type="evidence" value="ECO:0007669"/>
    <property type="project" value="UniProtKB-SubCell"/>
</dbReference>
<dbReference type="GO" id="GO:0034220">
    <property type="term" value="P:monoatomic ion transmembrane transport"/>
    <property type="evidence" value="ECO:0007669"/>
    <property type="project" value="UniProtKB-KW"/>
</dbReference>
<evidence type="ECO:0000259" key="3">
    <source>
        <dbReference type="PROSITE" id="PS50042"/>
    </source>
</evidence>
<dbReference type="AlphaFoldDB" id="A0AA88DIA8"/>
<dbReference type="CDD" id="cd00038">
    <property type="entry name" value="CAP_ED"/>
    <property type="match status" value="1"/>
</dbReference>
<name>A0AA88DIA8_FICCA</name>
<gene>
    <name evidence="4" type="ORF">TIFTF001_013638</name>
</gene>
<dbReference type="InterPro" id="IPR000595">
    <property type="entry name" value="cNMP-bd_dom"/>
</dbReference>
<dbReference type="PROSITE" id="PS50042">
    <property type="entry name" value="CNMP_BINDING_3"/>
    <property type="match status" value="1"/>
</dbReference>
<keyword evidence="2" id="KW-0407">Ion channel</keyword>
<keyword evidence="1" id="KW-0813">Transport</keyword>
<dbReference type="SUPFAM" id="SSF51206">
    <property type="entry name" value="cAMP-binding domain-like"/>
    <property type="match status" value="1"/>
</dbReference>
<evidence type="ECO:0000256" key="2">
    <source>
        <dbReference type="ARBA" id="ARBA00023303"/>
    </source>
</evidence>
<protein>
    <recommendedName>
        <fullName evidence="3">Cyclic nucleotide-binding domain-containing protein</fullName>
    </recommendedName>
</protein>
<dbReference type="InterPro" id="IPR018490">
    <property type="entry name" value="cNMP-bd_dom_sf"/>
</dbReference>
<dbReference type="InterPro" id="IPR014710">
    <property type="entry name" value="RmlC-like_jellyroll"/>
</dbReference>
<feature type="domain" description="Cyclic nucleotide-binding" evidence="3">
    <location>
        <begin position="6"/>
        <end position="70"/>
    </location>
</feature>
<organism evidence="4 5">
    <name type="scientific">Ficus carica</name>
    <name type="common">Common fig</name>
    <dbReference type="NCBI Taxonomy" id="3494"/>
    <lineage>
        <taxon>Eukaryota</taxon>
        <taxon>Viridiplantae</taxon>
        <taxon>Streptophyta</taxon>
        <taxon>Embryophyta</taxon>
        <taxon>Tracheophyta</taxon>
        <taxon>Spermatophyta</taxon>
        <taxon>Magnoliopsida</taxon>
        <taxon>eudicotyledons</taxon>
        <taxon>Gunneridae</taxon>
        <taxon>Pentapetalae</taxon>
        <taxon>rosids</taxon>
        <taxon>fabids</taxon>
        <taxon>Rosales</taxon>
        <taxon>Moraceae</taxon>
        <taxon>Ficeae</taxon>
        <taxon>Ficus</taxon>
    </lineage>
</organism>
<keyword evidence="1" id="KW-1071">Ligand-gated ion channel</keyword>
<dbReference type="PANTHER" id="PTHR45651">
    <property type="entry name" value="CYCLIC NUCLEOTIDE-GATED ION CHANNEL 15-RELATED-RELATED"/>
    <property type="match status" value="1"/>
</dbReference>
<keyword evidence="1" id="KW-0406">Ion transport</keyword>
<evidence type="ECO:0000313" key="5">
    <source>
        <dbReference type="Proteomes" id="UP001187192"/>
    </source>
</evidence>
<sequence>MTHVPELENIDDQVYEEIIKHLKPVSYAENIYIIREGEPIGHMLFVTQGVVWVFGNGAIRSVAKGDYYKH</sequence>